<sequence length="116" mass="12886">MKKIVLLLSILSAAPLLANAAAPQHSQAPGAEHHIGDRDRHGSYWDGFEWRSATWWNAHHGRSAGLKGPHGYWNGNGWQAQRPENHRTVAKRAQASHAGPQGQPERDTVAPRDRHE</sequence>
<keyword evidence="2" id="KW-0732">Signal</keyword>
<comment type="caution">
    <text evidence="3">The sequence shown here is derived from an EMBL/GenBank/DDBJ whole genome shotgun (WGS) entry which is preliminary data.</text>
</comment>
<proteinExistence type="predicted"/>
<evidence type="ECO:0000313" key="3">
    <source>
        <dbReference type="EMBL" id="RPD98386.1"/>
    </source>
</evidence>
<gene>
    <name evidence="3" type="ORF">BBB56_15350</name>
</gene>
<dbReference type="AlphaFoldDB" id="A0A3N4P018"/>
<organism evidence="3 4">
    <name type="scientific">Candidatus Pantoea deserta</name>
    <dbReference type="NCBI Taxonomy" id="1869313"/>
    <lineage>
        <taxon>Bacteria</taxon>
        <taxon>Pseudomonadati</taxon>
        <taxon>Pseudomonadota</taxon>
        <taxon>Gammaproteobacteria</taxon>
        <taxon>Enterobacterales</taxon>
        <taxon>Erwiniaceae</taxon>
        <taxon>Pantoea</taxon>
    </lineage>
</organism>
<feature type="signal peptide" evidence="2">
    <location>
        <begin position="1"/>
        <end position="20"/>
    </location>
</feature>
<name>A0A3N4P018_9GAMM</name>
<dbReference type="OrthoDB" id="9180720at2"/>
<dbReference type="InterPro" id="IPR019638">
    <property type="entry name" value="DUF2502"/>
</dbReference>
<dbReference type="RefSeq" id="WP_123801789.1">
    <property type="nucleotide sequence ID" value="NZ_RMVG01000012.1"/>
</dbReference>
<accession>A0A3N4P018</accession>
<evidence type="ECO:0000256" key="1">
    <source>
        <dbReference type="SAM" id="MobiDB-lite"/>
    </source>
</evidence>
<dbReference type="Proteomes" id="UP000281332">
    <property type="component" value="Unassembled WGS sequence"/>
</dbReference>
<evidence type="ECO:0000313" key="4">
    <source>
        <dbReference type="Proteomes" id="UP000281332"/>
    </source>
</evidence>
<evidence type="ECO:0000256" key="2">
    <source>
        <dbReference type="SAM" id="SignalP"/>
    </source>
</evidence>
<protein>
    <submittedName>
        <fullName evidence="3">DUF2502 domain-containing protein</fullName>
    </submittedName>
</protein>
<keyword evidence="4" id="KW-1185">Reference proteome</keyword>
<feature type="chain" id="PRO_5018061236" evidence="2">
    <location>
        <begin position="21"/>
        <end position="116"/>
    </location>
</feature>
<feature type="region of interest" description="Disordered" evidence="1">
    <location>
        <begin position="19"/>
        <end position="39"/>
    </location>
</feature>
<feature type="region of interest" description="Disordered" evidence="1">
    <location>
        <begin position="64"/>
        <end position="116"/>
    </location>
</feature>
<dbReference type="Pfam" id="PF10697">
    <property type="entry name" value="DUF2502"/>
    <property type="match status" value="1"/>
</dbReference>
<dbReference type="EMBL" id="RMVG01000012">
    <property type="protein sequence ID" value="RPD98386.1"/>
    <property type="molecule type" value="Genomic_DNA"/>
</dbReference>
<feature type="compositionally biased region" description="Basic and acidic residues" evidence="1">
    <location>
        <begin position="104"/>
        <end position="116"/>
    </location>
</feature>
<reference evidence="3 4" key="1">
    <citation type="submission" date="2018-11" db="EMBL/GenBank/DDBJ databases">
        <title>Whole genome sequencing of Pantoea sp. RIT388.</title>
        <authorList>
            <person name="Gan H.M."/>
            <person name="Hudson A.O."/>
        </authorList>
    </citation>
    <scope>NUCLEOTIDE SEQUENCE [LARGE SCALE GENOMIC DNA]</scope>
    <source>
        <strain evidence="3 4">RIT388</strain>
    </source>
</reference>